<dbReference type="EMBL" id="BSDZ01000028">
    <property type="protein sequence ID" value="GLI66204.1"/>
    <property type="molecule type" value="Genomic_DNA"/>
</dbReference>
<evidence type="ECO:0000313" key="2">
    <source>
        <dbReference type="EMBL" id="GLI66204.1"/>
    </source>
</evidence>
<evidence type="ECO:0008006" key="4">
    <source>
        <dbReference type="Google" id="ProtNLM"/>
    </source>
</evidence>
<feature type="non-terminal residue" evidence="2">
    <location>
        <position position="922"/>
    </location>
</feature>
<sequence>EAKLHDVRTKLESDKVTVRKDGVKLLFALLDGQQTLQLLDSETARLWPDEQCKKLSSWPRLLRVFIDYTERELLLAASAGSGSGSGSRSKGGAGSRGGGGGGSAAAAATAATKASEAVHWLRRFVATADDVQRSGRRGNLQLWVWRLWHHVAKMVEAPGFFQSRWAPDYLALLSRHLLASPEYSRLLEPVHAHTLLTFSCGALDNLVGAHGVADSTTATVTSQAQAYLGLMTSLLMVMPGDLLDEQRLSIQASLEASARWLAKIRDTGRLASSWFSCAVQLLVTGGLDGLGTMLPQLHNAVRPLMRLAWRDDRASRLKETITRYCLLQLQLGGLVPEHESESSSGSGGSSSDGGCRSSGGGIGALAELYDMTVNDVSCGVAKWDLDPEDGSLGSLSLLQLQLLAGLFFQMQQVHSAGRLRPEHLTYGSDGAGAGDDGRSSASAMVVLDSDDDDDGGGGGGLGGRRYTAPPPAKRRRQLPPLDWLLEQCATTPSRWAPVLTALLHHHGYHLPPTFHFAALQQVLTCLRALVPFAAGTVSGSRHGANGDAAGVAAATAAAAAAMLRPQDLVTKQAGALWCLRCLEILAQQHVYGASQTHGSRFFGCGHSVSLATTASSSSVSGTATSPSGRDSLAAAVTVAAAWQDVAQFLTLRVAGRNLLVPPSQGLPNLLQAEALWALTAVLQLRRAAAASVGGGVRSYIVRPPAGLLQTLAAVMQASIPTDDVDPAASGGSRTPQTGVAAAATSPVARSFVWQAAAAAVVAALNAAPAADAAGAVACKAAAVSCQTAVLRLAITPPNELLHELLGATSGASYTAVNAARDANATPDLPPPPPLPPLPLDLAPEQYPHPYTRLPRWGPNDSETTAFCTNVLAVQRRAGDVMAWQEAREHAFRYLTHGSVAGPGSVATVAGAEALAAGRRVMG</sequence>
<gene>
    <name evidence="2" type="ORF">VaNZ11_009904</name>
</gene>
<protein>
    <recommendedName>
        <fullName evidence="4">Telomere-associated protein Rif1 N-terminal domain-containing protein</fullName>
    </recommendedName>
</protein>
<proteinExistence type="predicted"/>
<feature type="compositionally biased region" description="Gly residues" evidence="1">
    <location>
        <begin position="345"/>
        <end position="356"/>
    </location>
</feature>
<dbReference type="PANTHER" id="PTHR37079">
    <property type="entry name" value="SERINE/THREONINE-PROTEIN KINASE ATM"/>
    <property type="match status" value="1"/>
</dbReference>
<feature type="region of interest" description="Disordered" evidence="1">
    <location>
        <begin position="337"/>
        <end position="356"/>
    </location>
</feature>
<evidence type="ECO:0000313" key="3">
    <source>
        <dbReference type="Proteomes" id="UP001165090"/>
    </source>
</evidence>
<evidence type="ECO:0000256" key="1">
    <source>
        <dbReference type="SAM" id="MobiDB-lite"/>
    </source>
</evidence>
<name>A0ABQ5S978_9CHLO</name>
<organism evidence="2 3">
    <name type="scientific">Volvox africanus</name>
    <dbReference type="NCBI Taxonomy" id="51714"/>
    <lineage>
        <taxon>Eukaryota</taxon>
        <taxon>Viridiplantae</taxon>
        <taxon>Chlorophyta</taxon>
        <taxon>core chlorophytes</taxon>
        <taxon>Chlorophyceae</taxon>
        <taxon>CS clade</taxon>
        <taxon>Chlamydomonadales</taxon>
        <taxon>Volvocaceae</taxon>
        <taxon>Volvox</taxon>
    </lineage>
</organism>
<reference evidence="2 3" key="1">
    <citation type="journal article" date="2023" name="IScience">
        <title>Expanded male sex-determining region conserved during the evolution of homothallism in the green alga Volvox.</title>
        <authorList>
            <person name="Yamamoto K."/>
            <person name="Matsuzaki R."/>
            <person name="Mahakham W."/>
            <person name="Heman W."/>
            <person name="Sekimoto H."/>
            <person name="Kawachi M."/>
            <person name="Minakuchi Y."/>
            <person name="Toyoda A."/>
            <person name="Nozaki H."/>
        </authorList>
    </citation>
    <scope>NUCLEOTIDE SEQUENCE [LARGE SCALE GENOMIC DNA]</scope>
    <source>
        <strain evidence="2 3">NIES-4468</strain>
    </source>
</reference>
<dbReference type="Proteomes" id="UP001165090">
    <property type="component" value="Unassembled WGS sequence"/>
</dbReference>
<feature type="region of interest" description="Disordered" evidence="1">
    <location>
        <begin position="447"/>
        <end position="476"/>
    </location>
</feature>
<dbReference type="InterPro" id="IPR038980">
    <property type="entry name" value="ATM_plant"/>
</dbReference>
<dbReference type="PANTHER" id="PTHR37079:SF4">
    <property type="entry name" value="SERINE_THREONINE-PROTEIN KINASE ATM"/>
    <property type="match status" value="1"/>
</dbReference>
<feature type="region of interest" description="Disordered" evidence="1">
    <location>
        <begin position="79"/>
        <end position="105"/>
    </location>
</feature>
<feature type="non-terminal residue" evidence="2">
    <location>
        <position position="1"/>
    </location>
</feature>
<accession>A0ABQ5S978</accession>
<keyword evidence="3" id="KW-1185">Reference proteome</keyword>
<comment type="caution">
    <text evidence="2">The sequence shown here is derived from an EMBL/GenBank/DDBJ whole genome shotgun (WGS) entry which is preliminary data.</text>
</comment>
<feature type="compositionally biased region" description="Gly residues" evidence="1">
    <location>
        <begin position="81"/>
        <end position="103"/>
    </location>
</feature>